<feature type="transmembrane region" description="Helical" evidence="8">
    <location>
        <begin position="245"/>
        <end position="261"/>
    </location>
</feature>
<dbReference type="AlphaFoldDB" id="A0A6N2T6Z2"/>
<dbReference type="EMBL" id="CACRST010000013">
    <property type="protein sequence ID" value="VYT01247.1"/>
    <property type="molecule type" value="Genomic_DNA"/>
</dbReference>
<protein>
    <recommendedName>
        <fullName evidence="10">Pheromone autoinducer 2 transporter</fullName>
    </recommendedName>
</protein>
<feature type="transmembrane region" description="Helical" evidence="8">
    <location>
        <begin position="85"/>
        <end position="106"/>
    </location>
</feature>
<dbReference type="InterPro" id="IPR002549">
    <property type="entry name" value="AI-2E-like"/>
</dbReference>
<evidence type="ECO:0000256" key="7">
    <source>
        <dbReference type="ARBA" id="ARBA00023136"/>
    </source>
</evidence>
<dbReference type="PANTHER" id="PTHR21716">
    <property type="entry name" value="TRANSMEMBRANE PROTEIN"/>
    <property type="match status" value="1"/>
</dbReference>
<feature type="transmembrane region" description="Helical" evidence="8">
    <location>
        <begin position="268"/>
        <end position="287"/>
    </location>
</feature>
<sequence length="384" mass="42602">MEFKKENMKNCMYLILFAVLLYVGLQNLDVVLDFLMKIIGMFFPFIVGGAIAFVLHVPMKFFERNLFGRGKWKDTKIAKKMARPVSLILSILIVALVILIVGQVVIPELGKTVMGLGRNIEMGITRLTIWIDENFKQDSVIAEWADSLDIQPQKMLDTVIAALQNGVNGILTSTVSVTMGIVNTAMNFGIAFVFACYILLQKEKLIVQTKKAFYALFPKRAVEYILHVCTLANNIFSGFVTGQCIEAVILGTMFFVAMTVFRFPYAMLVGVLIAFTALIPIFGAFIGCAISTILILLVSPMKALLFLILFFVLQQIEGNLIYPHVVGGSVGLPSVWVLMAVTIGGSLLGVVGMLIFIPLVSVLYALFREWAYKRLEKKNIQVEG</sequence>
<keyword evidence="6 8" id="KW-1133">Transmembrane helix</keyword>
<keyword evidence="7 8" id="KW-0472">Membrane</keyword>
<feature type="transmembrane region" description="Helical" evidence="8">
    <location>
        <begin position="12"/>
        <end position="28"/>
    </location>
</feature>
<keyword evidence="3" id="KW-0813">Transport</keyword>
<reference evidence="9" key="1">
    <citation type="submission" date="2019-11" db="EMBL/GenBank/DDBJ databases">
        <authorList>
            <person name="Feng L."/>
        </authorList>
    </citation>
    <scope>NUCLEOTIDE SEQUENCE</scope>
    <source>
        <strain evidence="9">BgluceraseaLFYP119</strain>
    </source>
</reference>
<dbReference type="RefSeq" id="WP_156353797.1">
    <property type="nucleotide sequence ID" value="NZ_CACRST010000013.1"/>
</dbReference>
<evidence type="ECO:0000313" key="9">
    <source>
        <dbReference type="EMBL" id="VYT01247.1"/>
    </source>
</evidence>
<evidence type="ECO:0000256" key="8">
    <source>
        <dbReference type="SAM" id="Phobius"/>
    </source>
</evidence>
<dbReference type="Pfam" id="PF01594">
    <property type="entry name" value="AI-2E_transport"/>
    <property type="match status" value="1"/>
</dbReference>
<dbReference type="PANTHER" id="PTHR21716:SF53">
    <property type="entry name" value="PERMEASE PERM-RELATED"/>
    <property type="match status" value="1"/>
</dbReference>
<evidence type="ECO:0000256" key="6">
    <source>
        <dbReference type="ARBA" id="ARBA00022989"/>
    </source>
</evidence>
<feature type="transmembrane region" description="Helical" evidence="8">
    <location>
        <begin position="293"/>
        <end position="313"/>
    </location>
</feature>
<evidence type="ECO:0000256" key="3">
    <source>
        <dbReference type="ARBA" id="ARBA00022448"/>
    </source>
</evidence>
<feature type="transmembrane region" description="Helical" evidence="8">
    <location>
        <begin position="34"/>
        <end position="55"/>
    </location>
</feature>
<proteinExistence type="inferred from homology"/>
<comment type="subcellular location">
    <subcellularLocation>
        <location evidence="1">Cell membrane</location>
        <topology evidence="1">Multi-pass membrane protein</topology>
    </subcellularLocation>
</comment>
<evidence type="ECO:0008006" key="10">
    <source>
        <dbReference type="Google" id="ProtNLM"/>
    </source>
</evidence>
<evidence type="ECO:0000256" key="4">
    <source>
        <dbReference type="ARBA" id="ARBA00022475"/>
    </source>
</evidence>
<keyword evidence="4" id="KW-1003">Cell membrane</keyword>
<evidence type="ECO:0000256" key="1">
    <source>
        <dbReference type="ARBA" id="ARBA00004651"/>
    </source>
</evidence>
<evidence type="ECO:0000256" key="5">
    <source>
        <dbReference type="ARBA" id="ARBA00022692"/>
    </source>
</evidence>
<comment type="similarity">
    <text evidence="2">Belongs to the autoinducer-2 exporter (AI-2E) (TC 2.A.86) family.</text>
</comment>
<feature type="transmembrane region" description="Helical" evidence="8">
    <location>
        <begin position="347"/>
        <end position="367"/>
    </location>
</feature>
<name>A0A6N2T6Z2_9FIRM</name>
<accession>A0A6N2T6Z2</accession>
<gene>
    <name evidence="9" type="ORF">BGLFYP119_01462</name>
</gene>
<evidence type="ECO:0000256" key="2">
    <source>
        <dbReference type="ARBA" id="ARBA00009773"/>
    </source>
</evidence>
<dbReference type="GO" id="GO:0005886">
    <property type="term" value="C:plasma membrane"/>
    <property type="evidence" value="ECO:0007669"/>
    <property type="project" value="UniProtKB-SubCell"/>
</dbReference>
<feature type="transmembrane region" description="Helical" evidence="8">
    <location>
        <begin position="181"/>
        <end position="200"/>
    </location>
</feature>
<keyword evidence="5 8" id="KW-0812">Transmembrane</keyword>
<dbReference type="GO" id="GO:0055085">
    <property type="term" value="P:transmembrane transport"/>
    <property type="evidence" value="ECO:0007669"/>
    <property type="project" value="TreeGrafter"/>
</dbReference>
<organism evidence="9">
    <name type="scientific">Blautia glucerasea</name>
    <dbReference type="NCBI Taxonomy" id="536633"/>
    <lineage>
        <taxon>Bacteria</taxon>
        <taxon>Bacillati</taxon>
        <taxon>Bacillota</taxon>
        <taxon>Clostridia</taxon>
        <taxon>Lachnospirales</taxon>
        <taxon>Lachnospiraceae</taxon>
        <taxon>Blautia</taxon>
    </lineage>
</organism>